<dbReference type="Pfam" id="PF01381">
    <property type="entry name" value="HTH_3"/>
    <property type="match status" value="1"/>
</dbReference>
<dbReference type="SUPFAM" id="SSF47413">
    <property type="entry name" value="lambda repressor-like DNA-binding domains"/>
    <property type="match status" value="1"/>
</dbReference>
<evidence type="ECO:0000313" key="2">
    <source>
        <dbReference type="EMBL" id="AEH91073.1"/>
    </source>
</evidence>
<dbReference type="Proteomes" id="UP000000486">
    <property type="component" value="Chromosome"/>
</dbReference>
<name>A0A0E0USH3_LISMM</name>
<evidence type="ECO:0000259" key="1">
    <source>
        <dbReference type="PROSITE" id="PS50943"/>
    </source>
</evidence>
<dbReference type="GO" id="GO:0003677">
    <property type="term" value="F:DNA binding"/>
    <property type="evidence" value="ECO:0007669"/>
    <property type="project" value="InterPro"/>
</dbReference>
<dbReference type="HOGENOM" id="CLU_066192_4_0_9"/>
<dbReference type="AlphaFoldDB" id="A0A0E0USH3"/>
<proteinExistence type="predicted"/>
<dbReference type="PATRIC" id="fig|1030009.3.peg.67"/>
<dbReference type="SMART" id="SM00530">
    <property type="entry name" value="HTH_XRE"/>
    <property type="match status" value="1"/>
</dbReference>
<reference evidence="2 3" key="1">
    <citation type="journal article" date="2011" name="J. Bacteriol.">
        <title>Genome sequence of the nonpathogenic Listeria monocytogenes serovar 4a strain M7.</title>
        <authorList>
            <person name="Chen J."/>
            <person name="Xia Y."/>
            <person name="Cheng C."/>
            <person name="Fang C."/>
            <person name="Shan Y."/>
            <person name="Jin G."/>
            <person name="Fang W."/>
        </authorList>
    </citation>
    <scope>NUCLEOTIDE SEQUENCE [LARGE SCALE GENOMIC DNA]</scope>
    <source>
        <strain evidence="2 3">M7</strain>
    </source>
</reference>
<dbReference type="RefSeq" id="WP_012582200.1">
    <property type="nucleotide sequence ID" value="NC_017537.1"/>
</dbReference>
<sequence>MSTFDRIKKLAEEQKIPISELERKLGMGQNSLYKWKNQKPTIEKLQKVADFFHVSVDYLLGRTNIKNQLDALDDAQFLDVDGLTAEDIAKVESVIAKLREAQRTIDELENK</sequence>
<protein>
    <submittedName>
        <fullName evidence="2">Helix-turn-helix domain protein</fullName>
    </submittedName>
</protein>
<dbReference type="CDD" id="cd00093">
    <property type="entry name" value="HTH_XRE"/>
    <property type="match status" value="1"/>
</dbReference>
<evidence type="ECO:0000313" key="3">
    <source>
        <dbReference type="Proteomes" id="UP000000486"/>
    </source>
</evidence>
<feature type="domain" description="HTH cro/C1-type" evidence="1">
    <location>
        <begin position="7"/>
        <end position="59"/>
    </location>
</feature>
<dbReference type="KEGG" id="lmq:LMM7_0067"/>
<dbReference type="EMBL" id="CP002816">
    <property type="protein sequence ID" value="AEH91073.1"/>
    <property type="molecule type" value="Genomic_DNA"/>
</dbReference>
<dbReference type="InterPro" id="IPR001387">
    <property type="entry name" value="Cro/C1-type_HTH"/>
</dbReference>
<organism evidence="2 3">
    <name type="scientific">Listeria monocytogenes serotype 4a (strain M7)</name>
    <dbReference type="NCBI Taxonomy" id="1030009"/>
    <lineage>
        <taxon>Bacteria</taxon>
        <taxon>Bacillati</taxon>
        <taxon>Bacillota</taxon>
        <taxon>Bacilli</taxon>
        <taxon>Bacillales</taxon>
        <taxon>Listeriaceae</taxon>
        <taxon>Listeria</taxon>
    </lineage>
</organism>
<accession>A0A0E0USH3</accession>
<dbReference type="Gene3D" id="1.10.260.40">
    <property type="entry name" value="lambda repressor-like DNA-binding domains"/>
    <property type="match status" value="1"/>
</dbReference>
<dbReference type="PROSITE" id="PS50943">
    <property type="entry name" value="HTH_CROC1"/>
    <property type="match status" value="1"/>
</dbReference>
<dbReference type="InterPro" id="IPR010982">
    <property type="entry name" value="Lambda_DNA-bd_dom_sf"/>
</dbReference>
<gene>
    <name evidence="2" type="ordered locus">LMM7_0067</name>
</gene>